<protein>
    <recommendedName>
        <fullName evidence="3">DUF4123 domain-containing protein</fullName>
    </recommendedName>
</protein>
<dbReference type="AlphaFoldDB" id="A0A423DR04"/>
<evidence type="ECO:0008006" key="3">
    <source>
        <dbReference type="Google" id="ProtNLM"/>
    </source>
</evidence>
<organism evidence="1 2">
    <name type="scientific">Pseudomonas vranovensis</name>
    <dbReference type="NCBI Taxonomy" id="321661"/>
    <lineage>
        <taxon>Bacteria</taxon>
        <taxon>Pseudomonadati</taxon>
        <taxon>Pseudomonadota</taxon>
        <taxon>Gammaproteobacteria</taxon>
        <taxon>Pseudomonadales</taxon>
        <taxon>Pseudomonadaceae</taxon>
        <taxon>Pseudomonas</taxon>
    </lineage>
</organism>
<evidence type="ECO:0000313" key="1">
    <source>
        <dbReference type="EMBL" id="ROL73999.1"/>
    </source>
</evidence>
<name>A0A423DR04_9PSED</name>
<sequence>MLLDPLADCASDDPLHIEALRQTLGDDALTRVWRPDLEHTPHACPVLVTLASPGARPSERLLSLSAQRVNEDATRSRRYVCGWLSSSVTTAAFSAHLIALGHLPMAQGTQFFPVYEPLRLELLAGTLKQAEQGFWWPIQHWLFPMSSGASSVISSHPHASVVPRPLAGEVQQEVLLVSTLLATWRRALSLPLTFAPARWTGATTLPPHAAAKAHYQIHQARQLGLKNHHDIITLAMHCLLLDLRLHEHARVHALIDQAARGTASLSTLLTPCNDDTWRRIVTDLTHAGAYP</sequence>
<reference evidence="1 2" key="1">
    <citation type="submission" date="2016-10" db="EMBL/GenBank/DDBJ databases">
        <title>Comparative genome analysis of multiple Pseudomonas spp. focuses on biocontrol and plant growth promoting traits.</title>
        <authorList>
            <person name="Tao X.-Y."/>
            <person name="Taylor C.G."/>
        </authorList>
    </citation>
    <scope>NUCLEOTIDE SEQUENCE [LARGE SCALE GENOMIC DNA]</scope>
    <source>
        <strain evidence="1 2">15D11</strain>
    </source>
</reference>
<keyword evidence="2" id="KW-1185">Reference proteome</keyword>
<dbReference type="Proteomes" id="UP000285286">
    <property type="component" value="Unassembled WGS sequence"/>
</dbReference>
<evidence type="ECO:0000313" key="2">
    <source>
        <dbReference type="Proteomes" id="UP000285286"/>
    </source>
</evidence>
<comment type="caution">
    <text evidence="1">The sequence shown here is derived from an EMBL/GenBank/DDBJ whole genome shotgun (WGS) entry which is preliminary data.</text>
</comment>
<dbReference type="EMBL" id="MOAM01000021">
    <property type="protein sequence ID" value="ROL73999.1"/>
    <property type="molecule type" value="Genomic_DNA"/>
</dbReference>
<proteinExistence type="predicted"/>
<accession>A0A423DR04</accession>
<gene>
    <name evidence="1" type="ORF">BHU25_13260</name>
</gene>